<evidence type="ECO:0000256" key="1">
    <source>
        <dbReference type="SAM" id="Phobius"/>
    </source>
</evidence>
<keyword evidence="1" id="KW-0812">Transmembrane</keyword>
<organism evidence="2">
    <name type="scientific">marine metagenome</name>
    <dbReference type="NCBI Taxonomy" id="408172"/>
    <lineage>
        <taxon>unclassified sequences</taxon>
        <taxon>metagenomes</taxon>
        <taxon>ecological metagenomes</taxon>
    </lineage>
</organism>
<keyword evidence="1" id="KW-1133">Transmembrane helix</keyword>
<evidence type="ECO:0000313" key="2">
    <source>
        <dbReference type="EMBL" id="SVA29464.1"/>
    </source>
</evidence>
<gene>
    <name evidence="2" type="ORF">METZ01_LOCUS82318</name>
</gene>
<dbReference type="AlphaFoldDB" id="A0A381UNB3"/>
<keyword evidence="1" id="KW-0472">Membrane</keyword>
<protein>
    <submittedName>
        <fullName evidence="2">Uncharacterized protein</fullName>
    </submittedName>
</protein>
<proteinExistence type="predicted"/>
<sequence>MDILDGILVLIVVVCTAGPLIYRWWTGRDL</sequence>
<accession>A0A381UNB3</accession>
<dbReference type="EMBL" id="UINC01006759">
    <property type="protein sequence ID" value="SVA29464.1"/>
    <property type="molecule type" value="Genomic_DNA"/>
</dbReference>
<name>A0A381UNB3_9ZZZZ</name>
<reference evidence="2" key="1">
    <citation type="submission" date="2018-05" db="EMBL/GenBank/DDBJ databases">
        <authorList>
            <person name="Lanie J.A."/>
            <person name="Ng W.-L."/>
            <person name="Kazmierczak K.M."/>
            <person name="Andrzejewski T.M."/>
            <person name="Davidsen T.M."/>
            <person name="Wayne K.J."/>
            <person name="Tettelin H."/>
            <person name="Glass J.I."/>
            <person name="Rusch D."/>
            <person name="Podicherti R."/>
            <person name="Tsui H.-C.T."/>
            <person name="Winkler M.E."/>
        </authorList>
    </citation>
    <scope>NUCLEOTIDE SEQUENCE</scope>
</reference>
<feature type="transmembrane region" description="Helical" evidence="1">
    <location>
        <begin position="6"/>
        <end position="25"/>
    </location>
</feature>